<dbReference type="Pfam" id="PF09912">
    <property type="entry name" value="DUF2141"/>
    <property type="match status" value="1"/>
</dbReference>
<evidence type="ECO:0000313" key="2">
    <source>
        <dbReference type="EMBL" id="TXS96402.1"/>
    </source>
</evidence>
<evidence type="ECO:0000313" key="3">
    <source>
        <dbReference type="Proteomes" id="UP000321039"/>
    </source>
</evidence>
<feature type="signal peptide" evidence="1">
    <location>
        <begin position="1"/>
        <end position="27"/>
    </location>
</feature>
<comment type="caution">
    <text evidence="2">The sequence shown here is derived from an EMBL/GenBank/DDBJ whole genome shotgun (WGS) entry which is preliminary data.</text>
</comment>
<dbReference type="InterPro" id="IPR018673">
    <property type="entry name" value="DUF2141"/>
</dbReference>
<gene>
    <name evidence="2" type="ORF">FV139_02605</name>
</gene>
<dbReference type="AlphaFoldDB" id="A0A5C9A8M7"/>
<protein>
    <submittedName>
        <fullName evidence="2">DUF2141 domain-containing protein</fullName>
    </submittedName>
</protein>
<dbReference type="EMBL" id="VRZA01000001">
    <property type="protein sequence ID" value="TXS96402.1"/>
    <property type="molecule type" value="Genomic_DNA"/>
</dbReference>
<name>A0A5C9A8M7_9GAMM</name>
<sequence>MLHRESGKLPFAALAIAALLGAAVSQAEEGSALLTVAVDGLEAEGPSVYISVYTDADSWLGDTVVARGRVNPAEGSFSTAITLPPGRYAFTAYLDVNGNGKLDSNFIGIPKEPVALSNNAKARFGPPRFDDAVFELSAEGVTQTIRLAVPE</sequence>
<proteinExistence type="predicted"/>
<dbReference type="Proteomes" id="UP000321039">
    <property type="component" value="Unassembled WGS sequence"/>
</dbReference>
<evidence type="ECO:0000256" key="1">
    <source>
        <dbReference type="SAM" id="SignalP"/>
    </source>
</evidence>
<keyword evidence="3" id="KW-1185">Reference proteome</keyword>
<reference evidence="2 3" key="1">
    <citation type="submission" date="2019-08" db="EMBL/GenBank/DDBJ databases">
        <title>Parahaliea maris sp. nov., isolated from the surface seawater.</title>
        <authorList>
            <person name="Liu Y."/>
        </authorList>
    </citation>
    <scope>NUCLEOTIDE SEQUENCE [LARGE SCALE GENOMIC DNA]</scope>
    <source>
        <strain evidence="2 3">HSLHS9</strain>
    </source>
</reference>
<organism evidence="2 3">
    <name type="scientific">Parahaliea maris</name>
    <dbReference type="NCBI Taxonomy" id="2716870"/>
    <lineage>
        <taxon>Bacteria</taxon>
        <taxon>Pseudomonadati</taxon>
        <taxon>Pseudomonadota</taxon>
        <taxon>Gammaproteobacteria</taxon>
        <taxon>Cellvibrionales</taxon>
        <taxon>Halieaceae</taxon>
        <taxon>Parahaliea</taxon>
    </lineage>
</organism>
<feature type="chain" id="PRO_5023095296" evidence="1">
    <location>
        <begin position="28"/>
        <end position="151"/>
    </location>
</feature>
<accession>A0A5C9A8M7</accession>
<keyword evidence="1" id="KW-0732">Signal</keyword>